<feature type="transmembrane region" description="Helical" evidence="1">
    <location>
        <begin position="166"/>
        <end position="187"/>
    </location>
</feature>
<evidence type="ECO:0000256" key="1">
    <source>
        <dbReference type="SAM" id="Phobius"/>
    </source>
</evidence>
<keyword evidence="1" id="KW-1133">Transmembrane helix</keyword>
<protein>
    <submittedName>
        <fullName evidence="2">Uncharacterized protein</fullName>
    </submittedName>
</protein>
<dbReference type="AlphaFoldDB" id="A0A9X7T666"/>
<keyword evidence="1" id="KW-0812">Transmembrane</keyword>
<keyword evidence="1" id="KW-0472">Membrane</keyword>
<evidence type="ECO:0000313" key="3">
    <source>
        <dbReference type="Proteomes" id="UP000464749"/>
    </source>
</evidence>
<feature type="transmembrane region" description="Helical" evidence="1">
    <location>
        <begin position="193"/>
        <end position="213"/>
    </location>
</feature>
<proteinExistence type="predicted"/>
<dbReference type="RefSeq" id="WP_163589022.1">
    <property type="nucleotide sequence ID" value="NZ_CP040856.1"/>
</dbReference>
<gene>
    <name evidence="2" type="ORF">FEE39_10505</name>
</gene>
<evidence type="ECO:0000313" key="2">
    <source>
        <dbReference type="EMBL" id="QIA88664.1"/>
    </source>
</evidence>
<organism evidence="2 3">
    <name type="scientific">Lactobacillus johnsonii</name>
    <dbReference type="NCBI Taxonomy" id="33959"/>
    <lineage>
        <taxon>Bacteria</taxon>
        <taxon>Bacillati</taxon>
        <taxon>Bacillota</taxon>
        <taxon>Bacilli</taxon>
        <taxon>Lactobacillales</taxon>
        <taxon>Lactobacillaceae</taxon>
        <taxon>Lactobacillus</taxon>
    </lineage>
</organism>
<dbReference type="Proteomes" id="UP000464749">
    <property type="component" value="Plasmid unnamed2"/>
</dbReference>
<geneLocation type="plasmid" evidence="2 3">
    <name>unnamed2</name>
</geneLocation>
<reference evidence="2 3" key="1">
    <citation type="submission" date="2019-06" db="EMBL/GenBank/DDBJ databases">
        <title>Whole genome sequencing of Lactobacillus johnsonii strain G2A.</title>
        <authorList>
            <person name="Conlan S."/>
            <person name="Thomas P.J."/>
            <person name="Mullikin J."/>
            <person name="Singer J."/>
            <person name="Weaver C."/>
            <person name="Segre J.A."/>
        </authorList>
    </citation>
    <scope>NUCLEOTIDE SEQUENCE [LARGE SCALE GENOMIC DNA]</scope>
    <source>
        <strain evidence="2 3">G2A</strain>
        <plasmid evidence="2 3">unnamed2</plasmid>
    </source>
</reference>
<dbReference type="EMBL" id="CP040856">
    <property type="protein sequence ID" value="QIA88664.1"/>
    <property type="molecule type" value="Genomic_DNA"/>
</dbReference>
<name>A0A9X7T666_LACJH</name>
<accession>A0A9X7T666</accession>
<keyword evidence="2" id="KW-0614">Plasmid</keyword>
<sequence>MLTAKDVTDSLSVAEHKKRQKINKNKEEIDHFLSSSDFLLKLDDYLDKGINKAIQNNKTMKGPFVILDDYIDFDYVVSWYFEDVLHLPNGVRANFIVDQDILGKEETNYLKNKISRLVKNKMGVRGFKKILVSIEDKNPTSINSDDMTMSKKVIIWIIKKDFYKSIIGRICTGVVLAYLPIRFSYIIDPDFNWINIVLLGTYLVVLSVNLSAWPTKFSSNAEALINRG</sequence>